<evidence type="ECO:0000313" key="2">
    <source>
        <dbReference type="EMBL" id="CAB4911171.1"/>
    </source>
</evidence>
<keyword evidence="1" id="KW-0378">Hydrolase</keyword>
<evidence type="ECO:0000256" key="1">
    <source>
        <dbReference type="ARBA" id="ARBA00022801"/>
    </source>
</evidence>
<dbReference type="AlphaFoldDB" id="A0A6J7GS71"/>
<protein>
    <submittedName>
        <fullName evidence="2">Unannotated protein</fullName>
    </submittedName>
</protein>
<dbReference type="Gene3D" id="3.40.50.1240">
    <property type="entry name" value="Phosphoglycerate mutase-like"/>
    <property type="match status" value="1"/>
</dbReference>
<accession>A0A6J7GS71</accession>
<dbReference type="SUPFAM" id="SSF53254">
    <property type="entry name" value="Phosphoglycerate mutase-like"/>
    <property type="match status" value="1"/>
</dbReference>
<organism evidence="2">
    <name type="scientific">freshwater metagenome</name>
    <dbReference type="NCBI Taxonomy" id="449393"/>
    <lineage>
        <taxon>unclassified sequences</taxon>
        <taxon>metagenomes</taxon>
        <taxon>ecological metagenomes</taxon>
    </lineage>
</organism>
<dbReference type="PANTHER" id="PTHR20935">
    <property type="entry name" value="PHOSPHOGLYCERATE MUTASE-RELATED"/>
    <property type="match status" value="1"/>
</dbReference>
<dbReference type="EMBL" id="CAFBMR010000023">
    <property type="protein sequence ID" value="CAB4911171.1"/>
    <property type="molecule type" value="Genomic_DNA"/>
</dbReference>
<dbReference type="Pfam" id="PF00300">
    <property type="entry name" value="His_Phos_1"/>
    <property type="match status" value="1"/>
</dbReference>
<reference evidence="2" key="1">
    <citation type="submission" date="2020-05" db="EMBL/GenBank/DDBJ databases">
        <authorList>
            <person name="Chiriac C."/>
            <person name="Salcher M."/>
            <person name="Ghai R."/>
            <person name="Kavagutti S V."/>
        </authorList>
    </citation>
    <scope>NUCLEOTIDE SEQUENCE</scope>
</reference>
<dbReference type="PANTHER" id="PTHR20935:SF0">
    <property type="entry name" value="SERINE_THREONINE-PROTEIN PHOSPHATASE PGAM5, MITOCHONDRIAL"/>
    <property type="match status" value="1"/>
</dbReference>
<sequence length="210" mass="22640">MPVVYLVRHGQASYGAQDYDVLSPIGHEQSAIVGRELQRRGVVSPQVVCGDLVRQRNTANGIIDSVGFESTVAIDPRWNEFDHPDMPLPTTGAGDSFEFQRRLDAALESWVRKDNLDGWRGFQNDSVDALMDFAGSLGSGATGLAVTSGGVVSAIVSRIWGLDAQGTVRINRVVANTSLTSIVFGRQGMNLLSVNDHSHLAGNGDLLTYR</sequence>
<dbReference type="GO" id="GO:0016787">
    <property type="term" value="F:hydrolase activity"/>
    <property type="evidence" value="ECO:0007669"/>
    <property type="project" value="UniProtKB-KW"/>
</dbReference>
<dbReference type="InterPro" id="IPR029033">
    <property type="entry name" value="His_PPase_superfam"/>
</dbReference>
<gene>
    <name evidence="2" type="ORF">UFOPK3610_00810</name>
</gene>
<proteinExistence type="predicted"/>
<dbReference type="SMART" id="SM00855">
    <property type="entry name" value="PGAM"/>
    <property type="match status" value="1"/>
</dbReference>
<dbReference type="InterPro" id="IPR013078">
    <property type="entry name" value="His_Pase_superF_clade-1"/>
</dbReference>
<name>A0A6J7GS71_9ZZZZ</name>
<dbReference type="InterPro" id="IPR051021">
    <property type="entry name" value="Mito_Ser/Thr_phosphatase"/>
</dbReference>
<dbReference type="CDD" id="cd07067">
    <property type="entry name" value="HP_PGM_like"/>
    <property type="match status" value="1"/>
</dbReference>